<dbReference type="GO" id="GO:0005930">
    <property type="term" value="C:axoneme"/>
    <property type="evidence" value="ECO:0007669"/>
    <property type="project" value="TreeGrafter"/>
</dbReference>
<evidence type="ECO:0000256" key="7">
    <source>
        <dbReference type="SAM" id="Coils"/>
    </source>
</evidence>
<evidence type="ECO:0000256" key="5">
    <source>
        <dbReference type="ARBA" id="ARBA00044506"/>
    </source>
</evidence>
<gene>
    <name evidence="9" type="ORF">ROZALSC1DRAFT_28309</name>
</gene>
<name>A0A4P9YLY3_ROZAC</name>
<keyword evidence="3 7" id="KW-0175">Coiled coil</keyword>
<reference evidence="10" key="1">
    <citation type="journal article" date="2018" name="Nat. Microbiol.">
        <title>Leveraging single-cell genomics to expand the fungal tree of life.</title>
        <authorList>
            <person name="Ahrendt S.R."/>
            <person name="Quandt C.A."/>
            <person name="Ciobanu D."/>
            <person name="Clum A."/>
            <person name="Salamov A."/>
            <person name="Andreopoulos B."/>
            <person name="Cheng J.F."/>
            <person name="Woyke T."/>
            <person name="Pelin A."/>
            <person name="Henrissat B."/>
            <person name="Reynolds N.K."/>
            <person name="Benny G.L."/>
            <person name="Smith M.E."/>
            <person name="James T.Y."/>
            <person name="Grigoriev I.V."/>
        </authorList>
    </citation>
    <scope>NUCLEOTIDE SEQUENCE [LARGE SCALE GENOMIC DNA]</scope>
    <source>
        <strain evidence="10">CSF55</strain>
    </source>
</reference>
<proteinExistence type="inferred from homology"/>
<evidence type="ECO:0000256" key="2">
    <source>
        <dbReference type="ARBA" id="ARBA00022794"/>
    </source>
</evidence>
<dbReference type="AlphaFoldDB" id="A0A4P9YLY3"/>
<dbReference type="PANTHER" id="PTHR15654:SF2">
    <property type="entry name" value="COILED-COIL DOMAIN-CONTAINING PROTEIN 113"/>
    <property type="match status" value="1"/>
</dbReference>
<evidence type="ECO:0000259" key="8">
    <source>
        <dbReference type="Pfam" id="PF13870"/>
    </source>
</evidence>
<feature type="coiled-coil region" evidence="7">
    <location>
        <begin position="1"/>
        <end position="49"/>
    </location>
</feature>
<feature type="non-terminal residue" evidence="9">
    <location>
        <position position="1"/>
    </location>
</feature>
<comment type="subcellular location">
    <subcellularLocation>
        <location evidence="1">Cell projection</location>
        <location evidence="1">Cilium</location>
    </subcellularLocation>
</comment>
<evidence type="ECO:0000256" key="6">
    <source>
        <dbReference type="ARBA" id="ARBA00044798"/>
    </source>
</evidence>
<dbReference type="Proteomes" id="UP000281549">
    <property type="component" value="Unassembled WGS sequence"/>
</dbReference>
<dbReference type="InterPro" id="IPR025254">
    <property type="entry name" value="CCDC113/CCDC96_CC"/>
</dbReference>
<organism evidence="9 10">
    <name type="scientific">Rozella allomycis (strain CSF55)</name>
    <dbReference type="NCBI Taxonomy" id="988480"/>
    <lineage>
        <taxon>Eukaryota</taxon>
        <taxon>Fungi</taxon>
        <taxon>Fungi incertae sedis</taxon>
        <taxon>Cryptomycota</taxon>
        <taxon>Cryptomycota incertae sedis</taxon>
        <taxon>Rozella</taxon>
    </lineage>
</organism>
<dbReference type="GO" id="GO:0060271">
    <property type="term" value="P:cilium assembly"/>
    <property type="evidence" value="ECO:0007669"/>
    <property type="project" value="TreeGrafter"/>
</dbReference>
<keyword evidence="2" id="KW-0970">Cilium biogenesis/degradation</keyword>
<evidence type="ECO:0000256" key="3">
    <source>
        <dbReference type="ARBA" id="ARBA00023054"/>
    </source>
</evidence>
<feature type="coiled-coil region" evidence="7">
    <location>
        <begin position="88"/>
        <end position="217"/>
    </location>
</feature>
<sequence length="282" mass="33389">EQKAEVSIREVEELKDEIDKEIEKWERIIDGYKAEIEEIDGRNTELKKTTIEFKKEVLQMRNARTGKLIAERVVKYIEDQLKIKETFIEKTRLKNSTLKVQKQKLQTQLRQKEEMGEVLHAIDFDQLKIENQQYLSKIEERNNELLKLKMQAGNIAQILAKYKKELSRLMDKNSSIQNDISQRTDLIQKLEIETNQVMDARDQASKLNKHLKQQMEDFKVPEVLEYVVEKALANDLAHKMKSWQRKVDVASMTLKKEKNVLKKMMEEDLMLQKKSKQNTELV</sequence>
<protein>
    <recommendedName>
        <fullName evidence="6">Cilia- and flagella-associated protein 263</fullName>
    </recommendedName>
</protein>
<evidence type="ECO:0000313" key="10">
    <source>
        <dbReference type="Proteomes" id="UP000281549"/>
    </source>
</evidence>
<dbReference type="InterPro" id="IPR051885">
    <property type="entry name" value="CC_CF"/>
</dbReference>
<dbReference type="EMBL" id="ML005100">
    <property type="protein sequence ID" value="RKP20192.1"/>
    <property type="molecule type" value="Genomic_DNA"/>
</dbReference>
<feature type="domain" description="CCDC113/CCDC96 coiled-coil" evidence="8">
    <location>
        <begin position="84"/>
        <end position="255"/>
    </location>
</feature>
<keyword evidence="4" id="KW-0966">Cell projection</keyword>
<evidence type="ECO:0000256" key="1">
    <source>
        <dbReference type="ARBA" id="ARBA00004138"/>
    </source>
</evidence>
<evidence type="ECO:0000313" key="9">
    <source>
        <dbReference type="EMBL" id="RKP20192.1"/>
    </source>
</evidence>
<evidence type="ECO:0000256" key="4">
    <source>
        <dbReference type="ARBA" id="ARBA00023273"/>
    </source>
</evidence>
<comment type="similarity">
    <text evidence="5">Belongs to the CFAP263 family.</text>
</comment>
<dbReference type="GO" id="GO:0036064">
    <property type="term" value="C:ciliary basal body"/>
    <property type="evidence" value="ECO:0007669"/>
    <property type="project" value="TreeGrafter"/>
</dbReference>
<accession>A0A4P9YLY3</accession>
<dbReference type="PANTHER" id="PTHR15654">
    <property type="entry name" value="COILED-COIL DOMAIN-CONTAINING PROTEIN 113-RELATED"/>
    <property type="match status" value="1"/>
</dbReference>
<dbReference type="Pfam" id="PF13870">
    <property type="entry name" value="CCDC113_CCDC96_CC"/>
    <property type="match status" value="1"/>
</dbReference>